<dbReference type="EMBL" id="DQ499600">
    <property type="protein sequence ID" value="ABF57488.1"/>
    <property type="molecule type" value="Genomic_DNA"/>
</dbReference>
<accession>A7IYA5</accession>
<dbReference type="GeneID" id="5745481"/>
<dbReference type="RefSeq" id="YP_001468936.1">
    <property type="nucleotide sequence ID" value="NC_009816.1"/>
</dbReference>
<protein>
    <submittedName>
        <fullName evidence="1">Gp34</fullName>
    </submittedName>
</protein>
<keyword evidence="2" id="KW-1185">Reference proteome</keyword>
<sequence length="150" mass="16676">MPFAYATPEEVIPLLKNGKLTGWRKDALETNLEHISTRLSAWYPGLKKRWIDADEESDLKGLVRVMVIGAAVKVTNNSQGVSSETIGPYAYSKFDSEDPAKGLFDKNDILALERLLDAEKRLPVGSFVPGGRVGPFRPNPYAYVPLRGWL</sequence>
<proteinExistence type="predicted"/>
<dbReference type="Proteomes" id="UP000002414">
    <property type="component" value="Segment"/>
</dbReference>
<reference evidence="1 2" key="1">
    <citation type="journal article" date="2008" name="Virology">
        <title>Genome sequence of the lytic bacteriophage P1201 from Corynebacterium glutamicum NCHU 87078: Evolutionary relationships to phages from Corynebacterineae.</title>
        <authorList>
            <person name="Chen C.L."/>
            <person name="Pan T.Y."/>
            <person name="Kan S.C."/>
            <person name="Kuan Y.C."/>
            <person name="Hong L.Y."/>
            <person name="Chiu K.R."/>
            <person name="Sheu C.S."/>
            <person name="Yang J.S."/>
            <person name="Hsu W.H."/>
            <person name="Hu H.Y."/>
        </authorList>
    </citation>
    <scope>NUCLEOTIDE SEQUENCE</scope>
</reference>
<evidence type="ECO:0000313" key="2">
    <source>
        <dbReference type="Proteomes" id="UP000002414"/>
    </source>
</evidence>
<evidence type="ECO:0000313" key="1">
    <source>
        <dbReference type="EMBL" id="ABF57488.1"/>
    </source>
</evidence>
<dbReference type="KEGG" id="vg:5745481"/>
<organism evidence="1 2">
    <name type="scientific">Corynebacterium phage P1201</name>
    <dbReference type="NCBI Taxonomy" id="384848"/>
    <lineage>
        <taxon>Viruses</taxon>
        <taxon>Duplodnaviria</taxon>
        <taxon>Heunggongvirae</taxon>
        <taxon>Uroviricota</taxon>
        <taxon>Caudoviricetes</taxon>
        <taxon>Zierdtviridae</taxon>
        <taxon>Toshachvirinae</taxon>
        <taxon>Chunghsingvirus</taxon>
        <taxon>Chunghsingvirus P1201</taxon>
        <taxon>Corynebacterium virus P1201</taxon>
    </lineage>
</organism>
<name>A7IYA5_9CAUD</name>